<dbReference type="RefSeq" id="WP_153718969.1">
    <property type="nucleotide sequence ID" value="NZ_WJPP01000002.1"/>
</dbReference>
<dbReference type="InterPro" id="IPR050179">
    <property type="entry name" value="Trans_hexapeptide_repeat"/>
</dbReference>
<dbReference type="PANTHER" id="PTHR43300">
    <property type="entry name" value="ACETYLTRANSFERASE"/>
    <property type="match status" value="1"/>
</dbReference>
<dbReference type="InterPro" id="IPR001451">
    <property type="entry name" value="Hexapep"/>
</dbReference>
<comment type="similarity">
    <text evidence="1">Belongs to the transferase hexapeptide repeat family.</text>
</comment>
<comment type="caution">
    <text evidence="5">The sequence shown here is derived from an EMBL/GenBank/DDBJ whole genome shotgun (WGS) entry which is preliminary data.</text>
</comment>
<dbReference type="EMBL" id="WJPP01000002">
    <property type="protein sequence ID" value="MRH77918.1"/>
    <property type="molecule type" value="Genomic_DNA"/>
</dbReference>
<dbReference type="Gene3D" id="2.160.10.10">
    <property type="entry name" value="Hexapeptide repeat proteins"/>
    <property type="match status" value="1"/>
</dbReference>
<keyword evidence="4" id="KW-0012">Acyltransferase</keyword>
<keyword evidence="6" id="KW-1185">Reference proteome</keyword>
<gene>
    <name evidence="5" type="ORF">GH984_04295</name>
</gene>
<proteinExistence type="inferred from homology"/>
<name>A0A6N7QRY9_9GAMM</name>
<dbReference type="NCBIfam" id="TIGR03308">
    <property type="entry name" value="phn_thr-fam"/>
    <property type="match status" value="1"/>
</dbReference>
<dbReference type="CDD" id="cd03349">
    <property type="entry name" value="LbH_XAT"/>
    <property type="match status" value="1"/>
</dbReference>
<organism evidence="5 6">
    <name type="scientific">Spiribacter salilacus</name>
    <dbReference type="NCBI Taxonomy" id="2664894"/>
    <lineage>
        <taxon>Bacteria</taxon>
        <taxon>Pseudomonadati</taxon>
        <taxon>Pseudomonadota</taxon>
        <taxon>Gammaproteobacteria</taxon>
        <taxon>Chromatiales</taxon>
        <taxon>Ectothiorhodospiraceae</taxon>
        <taxon>Spiribacter</taxon>
    </lineage>
</organism>
<dbReference type="InterPro" id="IPR018357">
    <property type="entry name" value="Hexapep_transf_CS"/>
</dbReference>
<evidence type="ECO:0000256" key="4">
    <source>
        <dbReference type="ARBA" id="ARBA00023315"/>
    </source>
</evidence>
<keyword evidence="2 5" id="KW-0808">Transferase</keyword>
<dbReference type="InterPro" id="IPR017694">
    <property type="entry name" value="Phosphonate_tfrase_rpt"/>
</dbReference>
<evidence type="ECO:0000256" key="3">
    <source>
        <dbReference type="ARBA" id="ARBA00022737"/>
    </source>
</evidence>
<evidence type="ECO:0000256" key="1">
    <source>
        <dbReference type="ARBA" id="ARBA00007274"/>
    </source>
</evidence>
<evidence type="ECO:0000313" key="5">
    <source>
        <dbReference type="EMBL" id="MRH77918.1"/>
    </source>
</evidence>
<dbReference type="AlphaFoldDB" id="A0A6N7QRY9"/>
<accession>A0A6N7QRY9</accession>
<dbReference type="GO" id="GO:0016746">
    <property type="term" value="F:acyltransferase activity"/>
    <property type="evidence" value="ECO:0007669"/>
    <property type="project" value="UniProtKB-KW"/>
</dbReference>
<dbReference type="InterPro" id="IPR011004">
    <property type="entry name" value="Trimer_LpxA-like_sf"/>
</dbReference>
<keyword evidence="3" id="KW-0677">Repeat</keyword>
<dbReference type="Pfam" id="PF00132">
    <property type="entry name" value="Hexapep"/>
    <property type="match status" value="1"/>
</dbReference>
<reference evidence="5 6" key="1">
    <citation type="submission" date="2019-11" db="EMBL/GenBank/DDBJ databases">
        <authorList>
            <person name="Zhang X.Y."/>
        </authorList>
    </citation>
    <scope>NUCLEOTIDE SEQUENCE [LARGE SCALE GENOMIC DNA]</scope>
    <source>
        <strain evidence="5 6">C176</strain>
    </source>
</reference>
<dbReference type="PANTHER" id="PTHR43300:SF11">
    <property type="entry name" value="ACETYLTRANSFERASE RV3034C-RELATED"/>
    <property type="match status" value="1"/>
</dbReference>
<protein>
    <submittedName>
        <fullName evidence="5">Chloramphenicol acetyltransferase</fullName>
    </submittedName>
</protein>
<sequence length="213" mass="24611">MTTRLQPNKPYLHPDCEITESTFGGWVEIGRGSRVYNSHIDDYSYCDRYADIANATVGKFANISSFTRIGPTDHPMERASLHHFLYRSYDYWDDAERDEEFFDARHARRVDIGHDTWIGHGAIIRPEITIGHGAIVAAGAVVTHDVPPYWIVTGVPATPLRPRFDDTTVQRLLDLSWWDWTHDQLRSALIDFRKLSIDAFLERYEQFVPKDES</sequence>
<dbReference type="SUPFAM" id="SSF51161">
    <property type="entry name" value="Trimeric LpxA-like enzymes"/>
    <property type="match status" value="1"/>
</dbReference>
<evidence type="ECO:0000256" key="2">
    <source>
        <dbReference type="ARBA" id="ARBA00022679"/>
    </source>
</evidence>
<dbReference type="Proteomes" id="UP000433788">
    <property type="component" value="Unassembled WGS sequence"/>
</dbReference>
<evidence type="ECO:0000313" key="6">
    <source>
        <dbReference type="Proteomes" id="UP000433788"/>
    </source>
</evidence>
<dbReference type="PROSITE" id="PS00101">
    <property type="entry name" value="HEXAPEP_TRANSFERASES"/>
    <property type="match status" value="1"/>
</dbReference>